<sequence>MMVEGSQQKTLYIDFMLLGTRQQGLPVNLRKKMLPDGFDHSKHDFEDIRVILSGIQNKLNCRPQIHREDLTNLRNTRFQNKSIALLAVVALFRSAFTEDGEMLI</sequence>
<reference evidence="1 2" key="1">
    <citation type="submission" date="2018-11" db="EMBL/GenBank/DDBJ databases">
        <authorList>
            <consortium name="Pathogen Informatics"/>
        </authorList>
    </citation>
    <scope>NUCLEOTIDE SEQUENCE [LARGE SCALE GENOMIC DNA]</scope>
    <source>
        <strain evidence="1 2">Zambia</strain>
    </source>
</reference>
<dbReference type="EMBL" id="UZAI01001603">
    <property type="protein sequence ID" value="VDO63616.1"/>
    <property type="molecule type" value="Genomic_DNA"/>
</dbReference>
<keyword evidence="2" id="KW-1185">Reference proteome</keyword>
<dbReference type="Proteomes" id="UP000277204">
    <property type="component" value="Unassembled WGS sequence"/>
</dbReference>
<accession>A0A183LM69</accession>
<name>A0A183LM69_9TREM</name>
<evidence type="ECO:0000313" key="1">
    <source>
        <dbReference type="EMBL" id="VDO63616.1"/>
    </source>
</evidence>
<proteinExistence type="predicted"/>
<protein>
    <submittedName>
        <fullName evidence="1">Uncharacterized protein</fullName>
    </submittedName>
</protein>
<evidence type="ECO:0000313" key="2">
    <source>
        <dbReference type="Proteomes" id="UP000277204"/>
    </source>
</evidence>
<dbReference type="AlphaFoldDB" id="A0A183LM69"/>
<organism evidence="1 2">
    <name type="scientific">Schistosoma margrebowiei</name>
    <dbReference type="NCBI Taxonomy" id="48269"/>
    <lineage>
        <taxon>Eukaryota</taxon>
        <taxon>Metazoa</taxon>
        <taxon>Spiralia</taxon>
        <taxon>Lophotrochozoa</taxon>
        <taxon>Platyhelminthes</taxon>
        <taxon>Trematoda</taxon>
        <taxon>Digenea</taxon>
        <taxon>Strigeidida</taxon>
        <taxon>Schistosomatoidea</taxon>
        <taxon>Schistosomatidae</taxon>
        <taxon>Schistosoma</taxon>
    </lineage>
</organism>
<gene>
    <name evidence="1" type="ORF">SMRZ_LOCUS4894</name>
</gene>